<dbReference type="EMBL" id="DRVT01000052">
    <property type="protein sequence ID" value="HHI49376.1"/>
    <property type="molecule type" value="Genomic_DNA"/>
</dbReference>
<dbReference type="Pfam" id="PF04014">
    <property type="entry name" value="MazE_antitoxin"/>
    <property type="match status" value="1"/>
</dbReference>
<accession>A0A7J3UZT1</accession>
<dbReference type="GO" id="GO:0003677">
    <property type="term" value="F:DNA binding"/>
    <property type="evidence" value="ECO:0007669"/>
    <property type="project" value="InterPro"/>
</dbReference>
<dbReference type="Pfam" id="PF01895">
    <property type="entry name" value="PhoU"/>
    <property type="match status" value="1"/>
</dbReference>
<gene>
    <name evidence="2" type="ORF">ENL91_04310</name>
</gene>
<dbReference type="InterPro" id="IPR026022">
    <property type="entry name" value="PhoU_dom"/>
</dbReference>
<sequence>MGVRNMGMRRVQKVGKSTFTVSLPHEWVKKNNISPKTEVNVVALPNGSLKISTVEGGKEEKRSKEILIEARDPDAGDLIRKTLAAYIANYDVIRLDLSRVSFEPYARDKIRKMIKFKMAGAEIIEETSDRMTIQILLRPYEFPLDRLFLRMATMARDMIADVIKAEKGGDQNFRRNMLTDIIERDEDVDKLYFMGSRWLSNIMEDQGALKDYGLNDIKAALDYRIAFRNVERVSDHTIRIASKLLEAPEIERSISDAMMQSLSEAGEIFIRSANSFKNGSIQEASRVIHEARKLAAKEEDFMRRLIEGGLPTKAAASVIIAMDSIRRISEYGVGISELTFNMYIDRDSAKAD</sequence>
<dbReference type="InterPro" id="IPR028366">
    <property type="entry name" value="PhoU"/>
</dbReference>
<dbReference type="SMART" id="SM00966">
    <property type="entry name" value="SpoVT_AbrB"/>
    <property type="match status" value="1"/>
</dbReference>
<name>A0A7J3UZT1_9CREN</name>
<dbReference type="PANTHER" id="PTHR42930">
    <property type="entry name" value="PHOSPHATE-SPECIFIC TRANSPORT SYSTEM ACCESSORY PROTEIN PHOU"/>
    <property type="match status" value="1"/>
</dbReference>
<evidence type="ECO:0000259" key="1">
    <source>
        <dbReference type="SMART" id="SM00966"/>
    </source>
</evidence>
<dbReference type="SUPFAM" id="SSF109755">
    <property type="entry name" value="PhoU-like"/>
    <property type="match status" value="1"/>
</dbReference>
<organism evidence="2">
    <name type="scientific">Candidatus Methanosuratincola petrocarbonis</name>
    <name type="common">ex Vanwonterghem et al. 2016</name>
    <dbReference type="NCBI Taxonomy" id="1867261"/>
    <lineage>
        <taxon>Archaea</taxon>
        <taxon>Thermoproteota</taxon>
        <taxon>Methanosuratincolia</taxon>
        <taxon>Candidatus Methanomethylicales</taxon>
        <taxon>Candidatus Methanomethylicaceae</taxon>
        <taxon>Candidatus Methanosuratincola (ex Vanwonterghem et al. 2016)</taxon>
    </lineage>
</organism>
<dbReference type="PANTHER" id="PTHR42930:SF2">
    <property type="entry name" value="PHOU DOMAIN-CONTAINING PROTEIN"/>
    <property type="match status" value="1"/>
</dbReference>
<dbReference type="Gene3D" id="1.20.58.220">
    <property type="entry name" value="Phosphate transport system protein phou homolog 2, domain 2"/>
    <property type="match status" value="1"/>
</dbReference>
<dbReference type="AlphaFoldDB" id="A0A7J3UZT1"/>
<evidence type="ECO:0000313" key="2">
    <source>
        <dbReference type="EMBL" id="HHI49376.1"/>
    </source>
</evidence>
<reference evidence="2" key="1">
    <citation type="journal article" date="2020" name="mSystems">
        <title>Genome- and Community-Level Interaction Insights into Carbon Utilization and Element Cycling Functions of Hydrothermarchaeota in Hydrothermal Sediment.</title>
        <authorList>
            <person name="Zhou Z."/>
            <person name="Liu Y."/>
            <person name="Xu W."/>
            <person name="Pan J."/>
            <person name="Luo Z.H."/>
            <person name="Li M."/>
        </authorList>
    </citation>
    <scope>NUCLEOTIDE SEQUENCE [LARGE SCALE GENOMIC DNA]</scope>
    <source>
        <strain evidence="2">SpSt-1038</strain>
    </source>
</reference>
<feature type="domain" description="SpoVT-AbrB" evidence="1">
    <location>
        <begin position="13"/>
        <end position="59"/>
    </location>
</feature>
<dbReference type="GO" id="GO:0030643">
    <property type="term" value="P:intracellular phosphate ion homeostasis"/>
    <property type="evidence" value="ECO:0007669"/>
    <property type="project" value="InterPro"/>
</dbReference>
<protein>
    <submittedName>
        <fullName evidence="2">Phosphate uptake regulator PhoU</fullName>
    </submittedName>
</protein>
<dbReference type="InterPro" id="IPR038078">
    <property type="entry name" value="PhoU-like_sf"/>
</dbReference>
<dbReference type="GO" id="GO:0045936">
    <property type="term" value="P:negative regulation of phosphate metabolic process"/>
    <property type="evidence" value="ECO:0007669"/>
    <property type="project" value="InterPro"/>
</dbReference>
<proteinExistence type="predicted"/>
<comment type="caution">
    <text evidence="2">The sequence shown here is derived from an EMBL/GenBank/DDBJ whole genome shotgun (WGS) entry which is preliminary data.</text>
</comment>
<dbReference type="InterPro" id="IPR007159">
    <property type="entry name" value="SpoVT-AbrB_dom"/>
</dbReference>